<sequence length="103" mass="11252">MESLWITHQRFCQSFPKLINAHHSFSPISNAQLGFTYLLTERCKNVSLSVVRSDNRGGLANSPEGSSAVEDVKEEKGGHMLAADRDESGSAIGFNLISQSDIL</sequence>
<dbReference type="Proteomes" id="UP000008311">
    <property type="component" value="Unassembled WGS sequence"/>
</dbReference>
<evidence type="ECO:0000313" key="2">
    <source>
        <dbReference type="EMBL" id="EEF45683.1"/>
    </source>
</evidence>
<feature type="region of interest" description="Disordered" evidence="1">
    <location>
        <begin position="55"/>
        <end position="78"/>
    </location>
</feature>
<name>B9RSE5_RICCO</name>
<evidence type="ECO:0000313" key="3">
    <source>
        <dbReference type="Proteomes" id="UP000008311"/>
    </source>
</evidence>
<dbReference type="AlphaFoldDB" id="B9RSE5"/>
<evidence type="ECO:0000256" key="1">
    <source>
        <dbReference type="SAM" id="MobiDB-lite"/>
    </source>
</evidence>
<dbReference type="InParanoid" id="B9RSE5"/>
<dbReference type="STRING" id="3988.B9RSE5"/>
<dbReference type="EMBL" id="EQ973810">
    <property type="protein sequence ID" value="EEF45683.1"/>
    <property type="molecule type" value="Genomic_DNA"/>
</dbReference>
<reference evidence="3" key="1">
    <citation type="journal article" date="2010" name="Nat. Biotechnol.">
        <title>Draft genome sequence of the oilseed species Ricinus communis.</title>
        <authorList>
            <person name="Chan A.P."/>
            <person name="Crabtree J."/>
            <person name="Zhao Q."/>
            <person name="Lorenzi H."/>
            <person name="Orvis J."/>
            <person name="Puiu D."/>
            <person name="Melake-Berhan A."/>
            <person name="Jones K.M."/>
            <person name="Redman J."/>
            <person name="Chen G."/>
            <person name="Cahoon E.B."/>
            <person name="Gedil M."/>
            <person name="Stanke M."/>
            <person name="Haas B.J."/>
            <person name="Wortman J.R."/>
            <person name="Fraser-Liggett C.M."/>
            <person name="Ravel J."/>
            <person name="Rabinowicz P.D."/>
        </authorList>
    </citation>
    <scope>NUCLEOTIDE SEQUENCE [LARGE SCALE GENOMIC DNA]</scope>
    <source>
        <strain evidence="3">cv. Hale</strain>
    </source>
</reference>
<proteinExistence type="predicted"/>
<keyword evidence="3" id="KW-1185">Reference proteome</keyword>
<accession>B9RSE5</accession>
<gene>
    <name evidence="2" type="ORF">RCOM_1241910</name>
</gene>
<protein>
    <submittedName>
        <fullName evidence="2">Uncharacterized protein</fullName>
    </submittedName>
</protein>
<organism evidence="2 3">
    <name type="scientific">Ricinus communis</name>
    <name type="common">Castor bean</name>
    <dbReference type="NCBI Taxonomy" id="3988"/>
    <lineage>
        <taxon>Eukaryota</taxon>
        <taxon>Viridiplantae</taxon>
        <taxon>Streptophyta</taxon>
        <taxon>Embryophyta</taxon>
        <taxon>Tracheophyta</taxon>
        <taxon>Spermatophyta</taxon>
        <taxon>Magnoliopsida</taxon>
        <taxon>eudicotyledons</taxon>
        <taxon>Gunneridae</taxon>
        <taxon>Pentapetalae</taxon>
        <taxon>rosids</taxon>
        <taxon>fabids</taxon>
        <taxon>Malpighiales</taxon>
        <taxon>Euphorbiaceae</taxon>
        <taxon>Acalyphoideae</taxon>
        <taxon>Acalypheae</taxon>
        <taxon>Ricinus</taxon>
    </lineage>
</organism>